<evidence type="ECO:0000313" key="3">
    <source>
        <dbReference type="Proteomes" id="UP000199112"/>
    </source>
</evidence>
<evidence type="ECO:0000313" key="2">
    <source>
        <dbReference type="EMBL" id="SEH15655.1"/>
    </source>
</evidence>
<dbReference type="InterPro" id="IPR055957">
    <property type="entry name" value="DUF7535"/>
</dbReference>
<organism evidence="2 3">
    <name type="scientific">Natronorubrum sediminis</name>
    <dbReference type="NCBI Taxonomy" id="640943"/>
    <lineage>
        <taxon>Archaea</taxon>
        <taxon>Methanobacteriati</taxon>
        <taxon>Methanobacteriota</taxon>
        <taxon>Stenosarchaea group</taxon>
        <taxon>Halobacteria</taxon>
        <taxon>Halobacteriales</taxon>
        <taxon>Natrialbaceae</taxon>
        <taxon>Natronorubrum</taxon>
    </lineage>
</organism>
<dbReference type="Proteomes" id="UP000199112">
    <property type="component" value="Unassembled WGS sequence"/>
</dbReference>
<evidence type="ECO:0000256" key="1">
    <source>
        <dbReference type="SAM" id="Phobius"/>
    </source>
</evidence>
<dbReference type="RefSeq" id="WP_090507028.1">
    <property type="nucleotide sequence ID" value="NZ_FNWL01000002.1"/>
</dbReference>
<dbReference type="Pfam" id="PF24379">
    <property type="entry name" value="DUF7535"/>
    <property type="match status" value="1"/>
</dbReference>
<keyword evidence="1" id="KW-0812">Transmembrane</keyword>
<protein>
    <submittedName>
        <fullName evidence="2">Uncharacterized protein</fullName>
    </submittedName>
</protein>
<name>A0A1H6G177_9EURY</name>
<gene>
    <name evidence="2" type="ORF">SAMN04487967_2179</name>
</gene>
<dbReference type="AlphaFoldDB" id="A0A1H6G177"/>
<reference evidence="3" key="1">
    <citation type="submission" date="2016-10" db="EMBL/GenBank/DDBJ databases">
        <authorList>
            <person name="Varghese N."/>
            <person name="Submissions S."/>
        </authorList>
    </citation>
    <scope>NUCLEOTIDE SEQUENCE [LARGE SCALE GENOMIC DNA]</scope>
    <source>
        <strain evidence="3">CGMCC 1.8981</strain>
    </source>
</reference>
<proteinExistence type="predicted"/>
<keyword evidence="1" id="KW-1133">Transmembrane helix</keyword>
<dbReference type="EMBL" id="FNWL01000002">
    <property type="protein sequence ID" value="SEH15655.1"/>
    <property type="molecule type" value="Genomic_DNA"/>
</dbReference>
<keyword evidence="1" id="KW-0472">Membrane</keyword>
<keyword evidence="3" id="KW-1185">Reference proteome</keyword>
<feature type="transmembrane region" description="Helical" evidence="1">
    <location>
        <begin position="20"/>
        <end position="46"/>
    </location>
</feature>
<accession>A0A1H6G177</accession>
<sequence>MSTRVGESTGYGPNFQMSAFGYIMAAILVILALPLLPVIVPAYLVWRIFFREDETHSFESWREESGRPPSDP</sequence>